<dbReference type="AlphaFoldDB" id="A0A6J6Z1L1"/>
<keyword evidence="3" id="KW-0949">S-adenosyl-L-methionine</keyword>
<organism evidence="5">
    <name type="scientific">freshwater metagenome</name>
    <dbReference type="NCBI Taxonomy" id="449393"/>
    <lineage>
        <taxon>unclassified sequences</taxon>
        <taxon>metagenomes</taxon>
        <taxon>ecological metagenomes</taxon>
    </lineage>
</organism>
<gene>
    <name evidence="5" type="ORF">UFOPK3026_01243</name>
</gene>
<accession>A0A6J6Z1L1</accession>
<keyword evidence="2" id="KW-0808">Transferase</keyword>
<name>A0A6J6Z1L1_9ZZZZ</name>
<dbReference type="InterPro" id="IPR025714">
    <property type="entry name" value="Methyltranfer_dom"/>
</dbReference>
<dbReference type="EMBL" id="CAFAAP010000212">
    <property type="protein sequence ID" value="CAB4813058.1"/>
    <property type="molecule type" value="Genomic_DNA"/>
</dbReference>
<evidence type="ECO:0000313" key="5">
    <source>
        <dbReference type="EMBL" id="CAB4813058.1"/>
    </source>
</evidence>
<evidence type="ECO:0000256" key="2">
    <source>
        <dbReference type="ARBA" id="ARBA00022679"/>
    </source>
</evidence>
<feature type="domain" description="Methyltransferase" evidence="4">
    <location>
        <begin position="47"/>
        <end position="153"/>
    </location>
</feature>
<evidence type="ECO:0000256" key="3">
    <source>
        <dbReference type="ARBA" id="ARBA00022691"/>
    </source>
</evidence>
<dbReference type="Pfam" id="PF13847">
    <property type="entry name" value="Methyltransf_31"/>
    <property type="match status" value="1"/>
</dbReference>
<proteinExistence type="predicted"/>
<dbReference type="PANTHER" id="PTHR43464">
    <property type="entry name" value="METHYLTRANSFERASE"/>
    <property type="match status" value="1"/>
</dbReference>
<protein>
    <submittedName>
        <fullName evidence="5">Unannotated protein</fullName>
    </submittedName>
</protein>
<dbReference type="PANTHER" id="PTHR43464:SF19">
    <property type="entry name" value="UBIQUINONE BIOSYNTHESIS O-METHYLTRANSFERASE, MITOCHONDRIAL"/>
    <property type="match status" value="1"/>
</dbReference>
<evidence type="ECO:0000256" key="1">
    <source>
        <dbReference type="ARBA" id="ARBA00022603"/>
    </source>
</evidence>
<dbReference type="Gene3D" id="3.40.50.150">
    <property type="entry name" value="Vaccinia Virus protein VP39"/>
    <property type="match status" value="1"/>
</dbReference>
<dbReference type="GO" id="GO:0008168">
    <property type="term" value="F:methyltransferase activity"/>
    <property type="evidence" value="ECO:0007669"/>
    <property type="project" value="UniProtKB-KW"/>
</dbReference>
<dbReference type="GO" id="GO:0032259">
    <property type="term" value="P:methylation"/>
    <property type="evidence" value="ECO:0007669"/>
    <property type="project" value="UniProtKB-KW"/>
</dbReference>
<dbReference type="SUPFAM" id="SSF53335">
    <property type="entry name" value="S-adenosyl-L-methionine-dependent methyltransferases"/>
    <property type="match status" value="1"/>
</dbReference>
<reference evidence="5" key="1">
    <citation type="submission" date="2020-05" db="EMBL/GenBank/DDBJ databases">
        <authorList>
            <person name="Chiriac C."/>
            <person name="Salcher M."/>
            <person name="Ghai R."/>
            <person name="Kavagutti S V."/>
        </authorList>
    </citation>
    <scope>NUCLEOTIDE SEQUENCE</scope>
</reference>
<dbReference type="InterPro" id="IPR029063">
    <property type="entry name" value="SAM-dependent_MTases_sf"/>
</dbReference>
<sequence>MSFANEDVLKFYKELPFNIFGDIQEHQKNIKSGVSLKNHPVLTNILTKKMKVLEVGCGVGWLSAQIADRFQATVTSIDFNQVAIDTAQKAADSLGLNVKYEVADLFKFEPKEKFDICISLGVLHHTNNCIAAIQRCVENYVKSGGYFYVGLYHLYGRRPFLQHFEKLAAGGASEGDLLKEYSRLSKVKTDDTHLYSWFRDQVLHPHETQHTLQEITEVCANLGAKLVSTSINQFKDFNSESELFDQELAYEAVSHQRISEGKYFPGFFTALYRKN</sequence>
<dbReference type="CDD" id="cd02440">
    <property type="entry name" value="AdoMet_MTases"/>
    <property type="match status" value="1"/>
</dbReference>
<evidence type="ECO:0000259" key="4">
    <source>
        <dbReference type="Pfam" id="PF13847"/>
    </source>
</evidence>
<keyword evidence="1" id="KW-0489">Methyltransferase</keyword>